<feature type="transmembrane region" description="Helical" evidence="6">
    <location>
        <begin position="82"/>
        <end position="106"/>
    </location>
</feature>
<protein>
    <submittedName>
        <fullName evidence="7">Capsular biosynthesis protein</fullName>
    </submittedName>
</protein>
<dbReference type="Pfam" id="PF01943">
    <property type="entry name" value="Polysacc_synt"/>
    <property type="match status" value="1"/>
</dbReference>
<dbReference type="GO" id="GO:0005886">
    <property type="term" value="C:plasma membrane"/>
    <property type="evidence" value="ECO:0007669"/>
    <property type="project" value="UniProtKB-SubCell"/>
</dbReference>
<evidence type="ECO:0000313" key="7">
    <source>
        <dbReference type="EMBL" id="PPV15447.1"/>
    </source>
</evidence>
<accession>A0A2S7FBV0</accession>
<comment type="subcellular location">
    <subcellularLocation>
        <location evidence="1">Cell membrane</location>
        <topology evidence="1">Multi-pass membrane protein</topology>
    </subcellularLocation>
</comment>
<reference evidence="7 8" key="1">
    <citation type="submission" date="2016-01" db="EMBL/GenBank/DDBJ databases">
        <title>Characterization of the Clostridium difficile lineages that are prevalent in Hong Kong and China.</title>
        <authorList>
            <person name="Kwok J.S.-L."/>
            <person name="Lam W.-Y."/>
            <person name="Ip M."/>
            <person name="Chan T.-F."/>
            <person name="Hawkey P.M."/>
            <person name="Tsui S.K.-W."/>
        </authorList>
    </citation>
    <scope>NUCLEOTIDE SEQUENCE [LARGE SCALE GENOMIC DNA]</scope>
    <source>
        <strain evidence="7 8">300064</strain>
    </source>
</reference>
<evidence type="ECO:0000256" key="5">
    <source>
        <dbReference type="ARBA" id="ARBA00023136"/>
    </source>
</evidence>
<dbReference type="InterPro" id="IPR002797">
    <property type="entry name" value="Polysacc_synth"/>
</dbReference>
<evidence type="ECO:0000256" key="6">
    <source>
        <dbReference type="SAM" id="Phobius"/>
    </source>
</evidence>
<feature type="transmembrane region" description="Helical" evidence="6">
    <location>
        <begin position="169"/>
        <end position="191"/>
    </location>
</feature>
<dbReference type="AlphaFoldDB" id="A0A2S7FBV0"/>
<feature type="transmembrane region" description="Helical" evidence="6">
    <location>
        <begin position="424"/>
        <end position="439"/>
    </location>
</feature>
<gene>
    <name evidence="7" type="ORF">AWN73_11765</name>
</gene>
<dbReference type="RefSeq" id="WP_027636104.1">
    <property type="nucleotide sequence ID" value="NZ_JADNPC010000001.1"/>
</dbReference>
<keyword evidence="3 6" id="KW-0812">Transmembrane</keyword>
<proteinExistence type="predicted"/>
<evidence type="ECO:0000256" key="3">
    <source>
        <dbReference type="ARBA" id="ARBA00022692"/>
    </source>
</evidence>
<dbReference type="Proteomes" id="UP000238081">
    <property type="component" value="Unassembled WGS sequence"/>
</dbReference>
<keyword evidence="5 6" id="KW-0472">Membrane</keyword>
<feature type="transmembrane region" description="Helical" evidence="6">
    <location>
        <begin position="291"/>
        <end position="314"/>
    </location>
</feature>
<dbReference type="InterPro" id="IPR050833">
    <property type="entry name" value="Poly_Biosynth_Transport"/>
</dbReference>
<organism evidence="7 8">
    <name type="scientific">Clostridium butyricum</name>
    <dbReference type="NCBI Taxonomy" id="1492"/>
    <lineage>
        <taxon>Bacteria</taxon>
        <taxon>Bacillati</taxon>
        <taxon>Bacillota</taxon>
        <taxon>Clostridia</taxon>
        <taxon>Eubacteriales</taxon>
        <taxon>Clostridiaceae</taxon>
        <taxon>Clostridium</taxon>
    </lineage>
</organism>
<feature type="transmembrane region" description="Helical" evidence="6">
    <location>
        <begin position="386"/>
        <end position="404"/>
    </location>
</feature>
<dbReference type="EMBL" id="LRDH01000099">
    <property type="protein sequence ID" value="PPV15447.1"/>
    <property type="molecule type" value="Genomic_DNA"/>
</dbReference>
<feature type="transmembrane region" description="Helical" evidence="6">
    <location>
        <begin position="14"/>
        <end position="34"/>
    </location>
</feature>
<feature type="transmembrane region" description="Helical" evidence="6">
    <location>
        <begin position="247"/>
        <end position="270"/>
    </location>
</feature>
<evidence type="ECO:0000256" key="1">
    <source>
        <dbReference type="ARBA" id="ARBA00004651"/>
    </source>
</evidence>
<dbReference type="PANTHER" id="PTHR30250">
    <property type="entry name" value="PST FAMILY PREDICTED COLANIC ACID TRANSPORTER"/>
    <property type="match status" value="1"/>
</dbReference>
<feature type="transmembrane region" description="Helical" evidence="6">
    <location>
        <begin position="112"/>
        <end position="131"/>
    </location>
</feature>
<evidence type="ECO:0000256" key="4">
    <source>
        <dbReference type="ARBA" id="ARBA00022989"/>
    </source>
</evidence>
<sequence>MNKSISKNAIFKTILNLFNIALPIIITPIVLGAIKETYNGYISVGETCNTIFMTFACFGVSQYGLREISRVRNDEEKLNKTITSLFVITTTTTLLTTIAYTAYIIFKYNGKAPFYTCLIMGGNVLFNIFYVEWINEALENYDFIAIKTMVTRIIYSLLVILCVKDESNYLLYLYILVGFNFINNILSFIYIRKRTKFDFRDLEIKRHLKPMFQTLILSNTYLLYTQLDRVMIDNYIGSTETGFYAISFKIMNIIDILIFTIIQVSMARLVNYLANKSKEVYMELLKKVISIYFILLFPASIGLLCVSKQAVIIFGRGYTYIAAVPILMVFSIYLMAVGIDRIIEQQIIYVFGYEKADTKLALYGGILNLILNYALVLGGIFTPTTAVVTTLIANIFLISLEYGYLVKKVIKIDIKLFSLSNMKYLLYSLIFIPVCMFININVENILFSCAADVICCAIIYVGILFITRDKTFNELYNLILKKL</sequence>
<keyword evidence="2" id="KW-1003">Cell membrane</keyword>
<evidence type="ECO:0000313" key="8">
    <source>
        <dbReference type="Proteomes" id="UP000238081"/>
    </source>
</evidence>
<feature type="transmembrane region" description="Helical" evidence="6">
    <location>
        <begin position="320"/>
        <end position="339"/>
    </location>
</feature>
<name>A0A2S7FBV0_CLOBU</name>
<keyword evidence="4 6" id="KW-1133">Transmembrane helix</keyword>
<comment type="caution">
    <text evidence="7">The sequence shown here is derived from an EMBL/GenBank/DDBJ whole genome shotgun (WGS) entry which is preliminary data.</text>
</comment>
<feature type="transmembrane region" description="Helical" evidence="6">
    <location>
        <begin position="445"/>
        <end position="466"/>
    </location>
</feature>
<dbReference type="PANTHER" id="PTHR30250:SF11">
    <property type="entry name" value="O-ANTIGEN TRANSPORTER-RELATED"/>
    <property type="match status" value="1"/>
</dbReference>
<evidence type="ECO:0000256" key="2">
    <source>
        <dbReference type="ARBA" id="ARBA00022475"/>
    </source>
</evidence>
<feature type="transmembrane region" description="Helical" evidence="6">
    <location>
        <begin position="360"/>
        <end position="380"/>
    </location>
</feature>
<feature type="transmembrane region" description="Helical" evidence="6">
    <location>
        <begin position="143"/>
        <end position="163"/>
    </location>
</feature>